<evidence type="ECO:0000259" key="3">
    <source>
        <dbReference type="SMART" id="SM01358"/>
    </source>
</evidence>
<feature type="domain" description="HBM" evidence="3">
    <location>
        <begin position="31"/>
        <end position="267"/>
    </location>
</feature>
<feature type="transmembrane region" description="Helical" evidence="2">
    <location>
        <begin position="12"/>
        <end position="33"/>
    </location>
</feature>
<evidence type="ECO:0000256" key="2">
    <source>
        <dbReference type="SAM" id="Phobius"/>
    </source>
</evidence>
<organism evidence="4 5">
    <name type="scientific">Paraglaciecola mesophila</name>
    <dbReference type="NCBI Taxonomy" id="197222"/>
    <lineage>
        <taxon>Bacteria</taxon>
        <taxon>Pseudomonadati</taxon>
        <taxon>Pseudomonadota</taxon>
        <taxon>Gammaproteobacteria</taxon>
        <taxon>Alteromonadales</taxon>
        <taxon>Alteromonadaceae</taxon>
        <taxon>Paraglaciecola</taxon>
    </lineage>
</organism>
<reference evidence="4 5" key="1">
    <citation type="submission" date="2019-12" db="EMBL/GenBank/DDBJ databases">
        <title>Genome sequencing and assembly of endphytes of Porphyra tenera.</title>
        <authorList>
            <person name="Park J.M."/>
            <person name="Shin R."/>
            <person name="Jo S.H."/>
        </authorList>
    </citation>
    <scope>NUCLEOTIDE SEQUENCE [LARGE SCALE GENOMIC DNA]</scope>
    <source>
        <strain evidence="4 5">GPM4</strain>
    </source>
</reference>
<protein>
    <recommendedName>
        <fullName evidence="3">HBM domain-containing protein</fullName>
    </recommendedName>
</protein>
<name>A0A857JP65_9ALTE</name>
<keyword evidence="1" id="KW-0175">Coiled coil</keyword>
<evidence type="ECO:0000313" key="4">
    <source>
        <dbReference type="EMBL" id="QHJ13172.1"/>
    </source>
</evidence>
<dbReference type="Proteomes" id="UP000464524">
    <property type="component" value="Chromosome"/>
</dbReference>
<dbReference type="KEGG" id="pmes:FX988_03431"/>
<feature type="coiled-coil region" evidence="1">
    <location>
        <begin position="333"/>
        <end position="360"/>
    </location>
</feature>
<proteinExistence type="predicted"/>
<keyword evidence="5" id="KW-1185">Reference proteome</keyword>
<sequence length="374" mass="43920">MSIHLDSIKTRLVLIITICVFGMLLLVASQIFYTQKLVDLNDKNKSLLRLGQDFLQLRRHEKDFLLRLDLTYVDKFNLQAEQFLRQLAVVQSADEQSVLNQDIFNQLADSFPLYQQQFTTLVQTRIAMGLNENIGYQGEFREATHKLEAKIADANMLYMHQVLLQMRRAEKDFLLRKDMEYVDKELGLYSTLRQSIEALPAKVHAQFMPLLSQYQQHFMQLVDAYRQVGLDHESGLQGRFRNQAHLVEQHFSNLDQQLQQQVDDAQRRVEMTSIMIMLVTSAVLIILLIRSFLTLQRAFSHFVMFFYRCKREYQHMDEKSMGFSEFKYLAAIANEMIDSRRQMERELKAAQDEISRLKQVSTATQSRQPELKKS</sequence>
<feature type="transmembrane region" description="Helical" evidence="2">
    <location>
        <begin position="274"/>
        <end position="293"/>
    </location>
</feature>
<keyword evidence="2" id="KW-1133">Transmembrane helix</keyword>
<dbReference type="EMBL" id="CP047656">
    <property type="protein sequence ID" value="QHJ13172.1"/>
    <property type="molecule type" value="Genomic_DNA"/>
</dbReference>
<dbReference type="OrthoDB" id="8724845at2"/>
<accession>A0A857JP65</accession>
<dbReference type="SMART" id="SM01358">
    <property type="entry name" value="HBM"/>
    <property type="match status" value="1"/>
</dbReference>
<keyword evidence="2" id="KW-0812">Transmembrane</keyword>
<keyword evidence="2" id="KW-0472">Membrane</keyword>
<dbReference type="InterPro" id="IPR032255">
    <property type="entry name" value="HBM"/>
</dbReference>
<evidence type="ECO:0000313" key="5">
    <source>
        <dbReference type="Proteomes" id="UP000464524"/>
    </source>
</evidence>
<dbReference type="AlphaFoldDB" id="A0A857JP65"/>
<evidence type="ECO:0000256" key="1">
    <source>
        <dbReference type="SAM" id="Coils"/>
    </source>
</evidence>
<gene>
    <name evidence="4" type="ORF">FX988_03431</name>
</gene>